<proteinExistence type="predicted"/>
<dbReference type="Proteomes" id="UP001195483">
    <property type="component" value="Unassembled WGS sequence"/>
</dbReference>
<reference evidence="2" key="3">
    <citation type="submission" date="2023-05" db="EMBL/GenBank/DDBJ databases">
        <authorList>
            <person name="Smith C.H."/>
        </authorList>
    </citation>
    <scope>NUCLEOTIDE SEQUENCE</scope>
    <source>
        <strain evidence="2">CHS0354</strain>
        <tissue evidence="2">Mantle</tissue>
    </source>
</reference>
<organism evidence="2 3">
    <name type="scientific">Potamilus streckersoni</name>
    <dbReference type="NCBI Taxonomy" id="2493646"/>
    <lineage>
        <taxon>Eukaryota</taxon>
        <taxon>Metazoa</taxon>
        <taxon>Spiralia</taxon>
        <taxon>Lophotrochozoa</taxon>
        <taxon>Mollusca</taxon>
        <taxon>Bivalvia</taxon>
        <taxon>Autobranchia</taxon>
        <taxon>Heteroconchia</taxon>
        <taxon>Palaeoheterodonta</taxon>
        <taxon>Unionida</taxon>
        <taxon>Unionoidea</taxon>
        <taxon>Unionidae</taxon>
        <taxon>Ambleminae</taxon>
        <taxon>Lampsilini</taxon>
        <taxon>Potamilus</taxon>
    </lineage>
</organism>
<reference evidence="2" key="1">
    <citation type="journal article" date="2021" name="Genome Biol. Evol.">
        <title>A High-Quality Reference Genome for a Parasitic Bivalve with Doubly Uniparental Inheritance (Bivalvia: Unionida).</title>
        <authorList>
            <person name="Smith C.H."/>
        </authorList>
    </citation>
    <scope>NUCLEOTIDE SEQUENCE</scope>
    <source>
        <strain evidence="2">CHS0354</strain>
    </source>
</reference>
<evidence type="ECO:0000313" key="3">
    <source>
        <dbReference type="Proteomes" id="UP001195483"/>
    </source>
</evidence>
<feature type="compositionally biased region" description="Basic and acidic residues" evidence="1">
    <location>
        <begin position="109"/>
        <end position="122"/>
    </location>
</feature>
<feature type="compositionally biased region" description="Basic residues" evidence="1">
    <location>
        <begin position="72"/>
        <end position="85"/>
    </location>
</feature>
<protein>
    <submittedName>
        <fullName evidence="2">Uncharacterized protein</fullName>
    </submittedName>
</protein>
<sequence>MTSRNRKGKANVNTNNITLKQKYSIHSTQNVGPSEQISPIVMTDIEKAIQDSNSRIQSQIIIVIKDHVTTPKGKHPLRGAPKIKRSVPTTKQPPTNKTTEPLSKTRKPTNIEHKTSENEYKTGDRKNILVYIR</sequence>
<keyword evidence="3" id="KW-1185">Reference proteome</keyword>
<dbReference type="AlphaFoldDB" id="A0AAE0SS52"/>
<reference evidence="2" key="2">
    <citation type="journal article" date="2021" name="Genome Biol. Evol.">
        <title>Developing a high-quality reference genome for a parasitic bivalve with doubly uniparental inheritance (Bivalvia: Unionida).</title>
        <authorList>
            <person name="Smith C.H."/>
        </authorList>
    </citation>
    <scope>NUCLEOTIDE SEQUENCE</scope>
    <source>
        <strain evidence="2">CHS0354</strain>
        <tissue evidence="2">Mantle</tissue>
    </source>
</reference>
<name>A0AAE0SS52_9BIVA</name>
<feature type="compositionally biased region" description="Low complexity" evidence="1">
    <location>
        <begin position="88"/>
        <end position="101"/>
    </location>
</feature>
<accession>A0AAE0SS52</accession>
<comment type="caution">
    <text evidence="2">The sequence shown here is derived from an EMBL/GenBank/DDBJ whole genome shotgun (WGS) entry which is preliminary data.</text>
</comment>
<feature type="non-terminal residue" evidence="2">
    <location>
        <position position="133"/>
    </location>
</feature>
<dbReference type="EMBL" id="JAEAOA010000206">
    <property type="protein sequence ID" value="KAK3596958.1"/>
    <property type="molecule type" value="Genomic_DNA"/>
</dbReference>
<evidence type="ECO:0000256" key="1">
    <source>
        <dbReference type="SAM" id="MobiDB-lite"/>
    </source>
</evidence>
<feature type="region of interest" description="Disordered" evidence="1">
    <location>
        <begin position="70"/>
        <end position="122"/>
    </location>
</feature>
<gene>
    <name evidence="2" type="ORF">CHS0354_002527</name>
</gene>
<evidence type="ECO:0000313" key="2">
    <source>
        <dbReference type="EMBL" id="KAK3596958.1"/>
    </source>
</evidence>